<keyword evidence="2" id="KW-1185">Reference proteome</keyword>
<proteinExistence type="predicted"/>
<accession>A0A8B6X381</accession>
<dbReference type="Pfam" id="PF24389">
    <property type="entry name" value="ORC-CDC6-like"/>
    <property type="match status" value="1"/>
</dbReference>
<dbReference type="RefSeq" id="WP_028311236.1">
    <property type="nucleotide sequence ID" value="NZ_AXWS01000008.1"/>
</dbReference>
<feature type="compositionally biased region" description="Low complexity" evidence="1">
    <location>
        <begin position="579"/>
        <end position="588"/>
    </location>
</feature>
<feature type="region of interest" description="Disordered" evidence="1">
    <location>
        <begin position="405"/>
        <end position="426"/>
    </location>
</feature>
<dbReference type="InterPro" id="IPR056955">
    <property type="entry name" value="ORC-CDC6-like"/>
</dbReference>
<evidence type="ECO:0000256" key="1">
    <source>
        <dbReference type="SAM" id="MobiDB-lite"/>
    </source>
</evidence>
<sequence>MTSARPLASMSAADLDDPRLQALAIDPGPAARVAVLAPAATEPCLVLGLRGSGKTHALRLWSWPVAGQRAPDADGLDLARADGCLAVHFRPSAFDARRYRGRGGASAGAGWQAAFARQIEWRMAERLLAVLDGWRRRCGDAGFDDAVWRRAAAGLAVGRPAGEGGEGGEGGGSPVESSGAPVGPIALLGVIVDARRRLDIDAARAPAERPPALPADPPGAVLRALADAWAGWHPALVALPLVLVIDEAELLPADQLARLGALLAETVIARDGSGEPFTALRIRVAGRRELAREPAFAGWPRCCWDELLRRQPHWPVLAQALLDRRLAPGALPPLAEAPGAGLGALIDATAGNPGLLLALFDRLALLVWQRGFRFGGPDDDGGIDAPLPAALQAEALAATARDFIEPPPAARGDPRTLDARRAPPPAAREALRRLAQAVTALAGATPPRQIVVATGELDAHAAATLAAVLDAGWLLEAAPPAAADAPRAPEADLLVSAAPLAPAAFPALPARLRVIAHPLAGLRLGLASGAAGSFVLDARLALAVFGGMEREGFARLLGAARVGPTAGGEVAGDGDGPADDGAGQASLF</sequence>
<dbReference type="Proteomes" id="UP000675920">
    <property type="component" value="Unplaced"/>
</dbReference>
<evidence type="ECO:0000313" key="2">
    <source>
        <dbReference type="Proteomes" id="UP000675920"/>
    </source>
</evidence>
<feature type="compositionally biased region" description="Basic and acidic residues" evidence="1">
    <location>
        <begin position="412"/>
        <end position="421"/>
    </location>
</feature>
<protein>
    <submittedName>
        <fullName evidence="3">Uncharacterized protein</fullName>
    </submittedName>
</protein>
<evidence type="ECO:0000313" key="3">
    <source>
        <dbReference type="RefSeq" id="WP_028311236.1"/>
    </source>
</evidence>
<organism evidence="2 3">
    <name type="scientific">Derxia gummosa DSM 723</name>
    <dbReference type="NCBI Taxonomy" id="1121388"/>
    <lineage>
        <taxon>Bacteria</taxon>
        <taxon>Pseudomonadati</taxon>
        <taxon>Pseudomonadota</taxon>
        <taxon>Betaproteobacteria</taxon>
        <taxon>Burkholderiales</taxon>
        <taxon>Alcaligenaceae</taxon>
        <taxon>Derxia</taxon>
    </lineage>
</organism>
<dbReference type="OrthoDB" id="271711at2"/>
<dbReference type="AlphaFoldDB" id="A0A8B6X381"/>
<name>A0A8B6X381_9BURK</name>
<feature type="compositionally biased region" description="Gly residues" evidence="1">
    <location>
        <begin position="161"/>
        <end position="173"/>
    </location>
</feature>
<feature type="region of interest" description="Disordered" evidence="1">
    <location>
        <begin position="158"/>
        <end position="180"/>
    </location>
</feature>
<feature type="region of interest" description="Disordered" evidence="1">
    <location>
        <begin position="568"/>
        <end position="588"/>
    </location>
</feature>
<reference evidence="3" key="1">
    <citation type="submission" date="2025-08" db="UniProtKB">
        <authorList>
            <consortium name="RefSeq"/>
        </authorList>
    </citation>
    <scope>IDENTIFICATION</scope>
</reference>